<dbReference type="PANTHER" id="PTHR11106:SF27">
    <property type="entry name" value="MACRO DOMAIN-CONTAINING PROTEIN"/>
    <property type="match status" value="1"/>
</dbReference>
<dbReference type="Pfam" id="PF01661">
    <property type="entry name" value="Macro"/>
    <property type="match status" value="1"/>
</dbReference>
<dbReference type="PROSITE" id="PS51154">
    <property type="entry name" value="MACRO"/>
    <property type="match status" value="1"/>
</dbReference>
<dbReference type="EMBL" id="JAFBFH010000008">
    <property type="protein sequence ID" value="MBM7714565.1"/>
    <property type="molecule type" value="Genomic_DNA"/>
</dbReference>
<dbReference type="Gene3D" id="3.40.220.10">
    <property type="entry name" value="Leucine Aminopeptidase, subunit E, domain 1"/>
    <property type="match status" value="1"/>
</dbReference>
<evidence type="ECO:0000259" key="1">
    <source>
        <dbReference type="PROSITE" id="PS51154"/>
    </source>
</evidence>
<comment type="caution">
    <text evidence="2">The sequence shown here is derived from an EMBL/GenBank/DDBJ whole genome shotgun (WGS) entry which is preliminary data.</text>
</comment>
<evidence type="ECO:0000313" key="3">
    <source>
        <dbReference type="Proteomes" id="UP000823485"/>
    </source>
</evidence>
<dbReference type="RefSeq" id="WP_077112491.1">
    <property type="nucleotide sequence ID" value="NZ_JAFBFH010000008.1"/>
</dbReference>
<dbReference type="InterPro" id="IPR043472">
    <property type="entry name" value="Macro_dom-like"/>
</dbReference>
<dbReference type="CDD" id="cd02908">
    <property type="entry name" value="Macro_OAADPr_deacetylase"/>
    <property type="match status" value="1"/>
</dbReference>
<keyword evidence="3" id="KW-1185">Reference proteome</keyword>
<dbReference type="InterPro" id="IPR002589">
    <property type="entry name" value="Macro_dom"/>
</dbReference>
<sequence>MEVEINRSTLTLMRGDITKQKRDAIVNAANGTLLGGGGVDGAIHRAAGPELLEECKRLRKEVLKGEMLPTGDAVITKGYLLPAQYVIHTVGPVWQGGDQKEKELLANCYKNALGLASEKGLQSISFPSISTGVYRFPIELASKTALSTIIGFLKKHPFGKVVMTLFSEEDYHTYQSSLEELIKEI</sequence>
<accession>A0ABS2R4I5</accession>
<protein>
    <submittedName>
        <fullName evidence="2">O-acetyl-ADP-ribose deacetylase (Regulator of RNase III)</fullName>
    </submittedName>
</protein>
<evidence type="ECO:0000313" key="2">
    <source>
        <dbReference type="EMBL" id="MBM7714565.1"/>
    </source>
</evidence>
<dbReference type="SUPFAM" id="SSF52949">
    <property type="entry name" value="Macro domain-like"/>
    <property type="match status" value="1"/>
</dbReference>
<dbReference type="Proteomes" id="UP000823485">
    <property type="component" value="Unassembled WGS sequence"/>
</dbReference>
<dbReference type="SMART" id="SM00506">
    <property type="entry name" value="A1pp"/>
    <property type="match status" value="1"/>
</dbReference>
<name>A0ABS2R4I5_9BACI</name>
<dbReference type="PANTHER" id="PTHR11106">
    <property type="entry name" value="GANGLIOSIDE INDUCED DIFFERENTIATION ASSOCIATED PROTEIN 2-RELATED"/>
    <property type="match status" value="1"/>
</dbReference>
<reference evidence="2 3" key="1">
    <citation type="submission" date="2021-01" db="EMBL/GenBank/DDBJ databases">
        <title>Genomic Encyclopedia of Type Strains, Phase IV (KMG-IV): sequencing the most valuable type-strain genomes for metagenomic binning, comparative biology and taxonomic classification.</title>
        <authorList>
            <person name="Goeker M."/>
        </authorList>
    </citation>
    <scope>NUCLEOTIDE SEQUENCE [LARGE SCALE GENOMIC DNA]</scope>
    <source>
        <strain evidence="2 3">DSM 105453</strain>
    </source>
</reference>
<gene>
    <name evidence="2" type="ORF">JOC94_001537</name>
</gene>
<proteinExistence type="predicted"/>
<feature type="domain" description="Macro" evidence="1">
    <location>
        <begin position="1"/>
        <end position="182"/>
    </location>
</feature>
<dbReference type="NCBIfam" id="NF001664">
    <property type="entry name" value="PRK00431.1-6"/>
    <property type="match status" value="1"/>
</dbReference>
<organism evidence="2 3">
    <name type="scientific">Siminovitchia thermophila</name>
    <dbReference type="NCBI Taxonomy" id="1245522"/>
    <lineage>
        <taxon>Bacteria</taxon>
        <taxon>Bacillati</taxon>
        <taxon>Bacillota</taxon>
        <taxon>Bacilli</taxon>
        <taxon>Bacillales</taxon>
        <taxon>Bacillaceae</taxon>
        <taxon>Siminovitchia</taxon>
    </lineage>
</organism>